<keyword evidence="5 8" id="KW-1133">Transmembrane helix</keyword>
<dbReference type="PATRIC" id="fig|1121405.3.peg.2128"/>
<reference evidence="9 10" key="1">
    <citation type="journal article" date="2013" name="Genome Announc.">
        <title>Draft genome sequences for three mercury-methylating, sulfate-reducing bacteria.</title>
        <authorList>
            <person name="Brown S.D."/>
            <person name="Hurt R.A.Jr."/>
            <person name="Gilmour C.C."/>
            <person name="Elias D.A."/>
        </authorList>
    </citation>
    <scope>NUCLEOTIDE SEQUENCE [LARGE SCALE GENOMIC DNA]</scope>
    <source>
        <strain evidence="9 10">DSM 2059</strain>
    </source>
</reference>
<keyword evidence="10" id="KW-1185">Reference proteome</keyword>
<dbReference type="PANTHER" id="PTHR30558">
    <property type="entry name" value="EXBD MEMBRANE COMPONENT OF PMF-DRIVEN MACROMOLECULE IMPORT SYSTEM"/>
    <property type="match status" value="1"/>
</dbReference>
<dbReference type="RefSeq" id="WP_020877242.1">
    <property type="nucleotide sequence ID" value="NZ_ATHJ01000087.1"/>
</dbReference>
<evidence type="ECO:0000313" key="9">
    <source>
        <dbReference type="EMBL" id="EPR39912.1"/>
    </source>
</evidence>
<organism evidence="9 10">
    <name type="scientific">Desulfococcus multivorans DSM 2059</name>
    <dbReference type="NCBI Taxonomy" id="1121405"/>
    <lineage>
        <taxon>Bacteria</taxon>
        <taxon>Pseudomonadati</taxon>
        <taxon>Thermodesulfobacteriota</taxon>
        <taxon>Desulfobacteria</taxon>
        <taxon>Desulfobacterales</taxon>
        <taxon>Desulfococcaceae</taxon>
        <taxon>Desulfococcus</taxon>
    </lineage>
</organism>
<comment type="caution">
    <text evidence="9">The sequence shown here is derived from an EMBL/GenBank/DDBJ whole genome shotgun (WGS) entry which is preliminary data.</text>
</comment>
<evidence type="ECO:0000256" key="8">
    <source>
        <dbReference type="SAM" id="Phobius"/>
    </source>
</evidence>
<dbReference type="EMBL" id="ATHJ01000087">
    <property type="protein sequence ID" value="EPR39912.1"/>
    <property type="molecule type" value="Genomic_DNA"/>
</dbReference>
<dbReference type="Pfam" id="PF02472">
    <property type="entry name" value="ExbD"/>
    <property type="match status" value="1"/>
</dbReference>
<comment type="subcellular location">
    <subcellularLocation>
        <location evidence="1">Cell membrane</location>
        <topology evidence="1">Single-pass membrane protein</topology>
    </subcellularLocation>
    <subcellularLocation>
        <location evidence="7">Cell membrane</location>
        <topology evidence="7">Single-pass type II membrane protein</topology>
    </subcellularLocation>
</comment>
<keyword evidence="7" id="KW-0653">Protein transport</keyword>
<name>S7TRY0_DESML</name>
<dbReference type="STRING" id="897.B2D07_01860"/>
<dbReference type="PANTHER" id="PTHR30558:SF13">
    <property type="entry name" value="BIOPOLYMER TRANSPORT PROTEIN EXBD2"/>
    <property type="match status" value="1"/>
</dbReference>
<evidence type="ECO:0000256" key="2">
    <source>
        <dbReference type="ARBA" id="ARBA00005811"/>
    </source>
</evidence>
<dbReference type="eggNOG" id="COG0848">
    <property type="taxonomic scope" value="Bacteria"/>
</dbReference>
<dbReference type="GO" id="GO:0005886">
    <property type="term" value="C:plasma membrane"/>
    <property type="evidence" value="ECO:0007669"/>
    <property type="project" value="UniProtKB-SubCell"/>
</dbReference>
<dbReference type="Gene3D" id="3.30.420.270">
    <property type="match status" value="1"/>
</dbReference>
<keyword evidence="6 8" id="KW-0472">Membrane</keyword>
<evidence type="ECO:0000313" key="10">
    <source>
        <dbReference type="Proteomes" id="UP000014977"/>
    </source>
</evidence>
<sequence>MLRSRGRFGAGRALAESTEVDINMAPLIDMIFILLIFFLVTASFVRESGVTVQRPEAASAAPGDAVGLMIGVTTAGEVFVDGRPVELRNLRAVVALFLMENPGGGVLIEADRACSTGRLVAVLDQCRLAGAENTAVSAVAPSP</sequence>
<accession>S7TRY0</accession>
<gene>
    <name evidence="9" type="ORF">dsmv_2485</name>
</gene>
<keyword evidence="7" id="KW-0813">Transport</keyword>
<evidence type="ECO:0000256" key="4">
    <source>
        <dbReference type="ARBA" id="ARBA00022692"/>
    </source>
</evidence>
<dbReference type="OrthoDB" id="5456447at2"/>
<keyword evidence="3" id="KW-1003">Cell membrane</keyword>
<evidence type="ECO:0000256" key="3">
    <source>
        <dbReference type="ARBA" id="ARBA00022475"/>
    </source>
</evidence>
<dbReference type="InterPro" id="IPR003400">
    <property type="entry name" value="ExbD"/>
</dbReference>
<dbReference type="AlphaFoldDB" id="S7TRY0"/>
<evidence type="ECO:0000256" key="5">
    <source>
        <dbReference type="ARBA" id="ARBA00022989"/>
    </source>
</evidence>
<comment type="similarity">
    <text evidence="2 7">Belongs to the ExbD/TolR family.</text>
</comment>
<dbReference type="Proteomes" id="UP000014977">
    <property type="component" value="Unassembled WGS sequence"/>
</dbReference>
<evidence type="ECO:0000256" key="6">
    <source>
        <dbReference type="ARBA" id="ARBA00023136"/>
    </source>
</evidence>
<dbReference type="GO" id="GO:0015031">
    <property type="term" value="P:protein transport"/>
    <property type="evidence" value="ECO:0007669"/>
    <property type="project" value="UniProtKB-KW"/>
</dbReference>
<dbReference type="GO" id="GO:0022857">
    <property type="term" value="F:transmembrane transporter activity"/>
    <property type="evidence" value="ECO:0007669"/>
    <property type="project" value="InterPro"/>
</dbReference>
<evidence type="ECO:0000256" key="1">
    <source>
        <dbReference type="ARBA" id="ARBA00004162"/>
    </source>
</evidence>
<evidence type="ECO:0000256" key="7">
    <source>
        <dbReference type="RuleBase" id="RU003879"/>
    </source>
</evidence>
<protein>
    <submittedName>
        <fullName evidence="9">Biopolymer transport protein ExbD/TolR</fullName>
    </submittedName>
</protein>
<proteinExistence type="inferred from homology"/>
<keyword evidence="4 7" id="KW-0812">Transmembrane</keyword>
<feature type="transmembrane region" description="Helical" evidence="8">
    <location>
        <begin position="24"/>
        <end position="45"/>
    </location>
</feature>